<dbReference type="EMBL" id="GU070616">
    <property type="protein sequence ID" value="ADP02550.1"/>
    <property type="molecule type" value="Genomic_DNA"/>
</dbReference>
<gene>
    <name evidence="1" type="primary">154</name>
</gene>
<dbReference type="RefSeq" id="YP_004893961.1">
    <property type="nucleotide sequence ID" value="NC_016071.1"/>
</dbReference>
<dbReference type="Proteomes" id="UP000008530">
    <property type="component" value="Segment"/>
</dbReference>
<keyword evidence="2" id="KW-1185">Reference proteome</keyword>
<protein>
    <submittedName>
        <fullName evidence="1">Uncharacterized protein 154</fullName>
    </submittedName>
</protein>
<sequence>MRFYIYYRPLETIRFGEYMGDLIHISTEEKDYCPDGKIWKVKRCNRPESVYTRLIKMLKHGGMEDDMVYPLDGNRSLKDLVKYMNQWENNK</sequence>
<dbReference type="KEGG" id="vg:11258135"/>
<reference evidence="1 2" key="1">
    <citation type="journal article" date="2011" name="J. Virol.">
        <title>Genomic and proteomic characterization of the broad host range Salmonella phage PVP-SE1 - The creation of a new phage genus.</title>
        <authorList>
            <person name="Santos S.B."/>
            <person name="Kropinski A.M."/>
            <person name="Ceyssens P.J."/>
            <person name="Ackermann H.W."/>
            <person name="Villegas A."/>
            <person name="Lavigne R."/>
            <person name="Krylov V.N."/>
            <person name="Carvalho C.M."/>
            <person name="Ferreira E.C."/>
            <person name="Azeredo J."/>
        </authorList>
    </citation>
    <scope>NUCLEOTIDE SEQUENCE [LARGE SCALE GENOMIC DNA]</scope>
    <source>
        <strain evidence="1">PVP-SE1</strain>
    </source>
</reference>
<accession>G3BM20</accession>
<proteinExistence type="predicted"/>
<organism evidence="1 2">
    <name type="scientific">Salmonella phage PVPSE1</name>
    <dbReference type="NCBI Taxonomy" id="889338"/>
    <lineage>
        <taxon>Viruses</taxon>
        <taxon>Duplodnaviria</taxon>
        <taxon>Heunggongvirae</taxon>
        <taxon>Uroviricota</taxon>
        <taxon>Caudoviricetes</taxon>
        <taxon>Vequintavirinae</taxon>
        <taxon>Seunavirus</taxon>
        <taxon>Seunavirus PVPSE1</taxon>
    </lineage>
</organism>
<evidence type="ECO:0000313" key="1">
    <source>
        <dbReference type="EMBL" id="ADP02550.1"/>
    </source>
</evidence>
<evidence type="ECO:0000313" key="2">
    <source>
        <dbReference type="Proteomes" id="UP000008530"/>
    </source>
</evidence>
<dbReference type="GeneID" id="11258135"/>
<name>G3BM20_9CAUD</name>
<dbReference type="OrthoDB" id="19953at10239"/>